<feature type="domain" description="VOC" evidence="1">
    <location>
        <begin position="1"/>
        <end position="119"/>
    </location>
</feature>
<dbReference type="EMBL" id="JPRD01000023">
    <property type="protein sequence ID" value="KIF52386.1"/>
    <property type="molecule type" value="Genomic_DNA"/>
</dbReference>
<organism evidence="2 3">
    <name type="scientific">Vibrio owensii CAIM 1854 = LMG 25443</name>
    <dbReference type="NCBI Taxonomy" id="1229493"/>
    <lineage>
        <taxon>Bacteria</taxon>
        <taxon>Pseudomonadati</taxon>
        <taxon>Pseudomonadota</taxon>
        <taxon>Gammaproteobacteria</taxon>
        <taxon>Vibrionales</taxon>
        <taxon>Vibrionaceae</taxon>
        <taxon>Vibrio</taxon>
    </lineage>
</organism>
<dbReference type="GO" id="GO:0016829">
    <property type="term" value="F:lyase activity"/>
    <property type="evidence" value="ECO:0007669"/>
    <property type="project" value="UniProtKB-KW"/>
</dbReference>
<dbReference type="AlphaFoldDB" id="A0A0C1ZGU7"/>
<dbReference type="Pfam" id="PF00903">
    <property type="entry name" value="Glyoxalase"/>
    <property type="match status" value="1"/>
</dbReference>
<dbReference type="PANTHER" id="PTHR35006">
    <property type="entry name" value="GLYOXALASE FAMILY PROTEIN (AFU_ORTHOLOGUE AFUA_5G14830)"/>
    <property type="match status" value="1"/>
</dbReference>
<dbReference type="InterPro" id="IPR029068">
    <property type="entry name" value="Glyas_Bleomycin-R_OHBP_Dase"/>
</dbReference>
<protein>
    <submittedName>
        <fullName evidence="2">Lactoylglutathione lyase</fullName>
    </submittedName>
</protein>
<dbReference type="SUPFAM" id="SSF54593">
    <property type="entry name" value="Glyoxalase/Bleomycin resistance protein/Dihydroxybiphenyl dioxygenase"/>
    <property type="match status" value="1"/>
</dbReference>
<dbReference type="RefSeq" id="WP_027726575.1">
    <property type="nucleotide sequence ID" value="NZ_BAOH01000007.1"/>
</dbReference>
<comment type="caution">
    <text evidence="2">The sequence shown here is derived from an EMBL/GenBank/DDBJ whole genome shotgun (WGS) entry which is preliminary data.</text>
</comment>
<evidence type="ECO:0000259" key="1">
    <source>
        <dbReference type="PROSITE" id="PS51819"/>
    </source>
</evidence>
<dbReference type="Proteomes" id="UP000031586">
    <property type="component" value="Unassembled WGS sequence"/>
</dbReference>
<name>A0A0C1ZGU7_9VIBR</name>
<accession>A0A0C1ZGU7</accession>
<proteinExistence type="predicted"/>
<dbReference type="PATRIC" id="fig|1229493.5.peg.2081"/>
<dbReference type="InterPro" id="IPR037523">
    <property type="entry name" value="VOC_core"/>
</dbReference>
<dbReference type="PROSITE" id="PS51819">
    <property type="entry name" value="VOC"/>
    <property type="match status" value="1"/>
</dbReference>
<dbReference type="InterPro" id="IPR004360">
    <property type="entry name" value="Glyas_Fos-R_dOase_dom"/>
</dbReference>
<dbReference type="Gene3D" id="3.10.180.10">
    <property type="entry name" value="2,3-Dihydroxybiphenyl 1,2-Dioxygenase, domain 1"/>
    <property type="match status" value="1"/>
</dbReference>
<evidence type="ECO:0000313" key="2">
    <source>
        <dbReference type="EMBL" id="KIF52386.1"/>
    </source>
</evidence>
<dbReference type="CDD" id="cd07262">
    <property type="entry name" value="VOC_like"/>
    <property type="match status" value="1"/>
</dbReference>
<sequence>MIDHFEIKVVDFDACVVFYSKMLTPLDIELKWSDEAAAGFGLVGEANTRFLIEKGAQSAPCHIAFKANDKASVEAFHKAGIEAGFTCHGEPGLREHYAPNYYAAFFYDPDGNNIEAVAYL</sequence>
<keyword evidence="2" id="KW-0456">Lyase</keyword>
<dbReference type="PANTHER" id="PTHR35006:SF2">
    <property type="entry name" value="GLYOXALASE FAMILY PROTEIN (AFU_ORTHOLOGUE AFUA_5G14830)"/>
    <property type="match status" value="1"/>
</dbReference>
<gene>
    <name evidence="2" type="ORF">H735_14690</name>
</gene>
<evidence type="ECO:0000313" key="3">
    <source>
        <dbReference type="Proteomes" id="UP000031586"/>
    </source>
</evidence>
<reference evidence="2 3" key="1">
    <citation type="submission" date="2014-07" db="EMBL/GenBank/DDBJ databases">
        <title>Unique and conserved regions in Vibrio harveyi and related species in comparison with the shrimp pathogen Vibrio harveyi CAIM 1792.</title>
        <authorList>
            <person name="Espinoza-Valles I."/>
            <person name="Vora G."/>
            <person name="Leekitcharoenphon P."/>
            <person name="Ussery D."/>
            <person name="Hoj L."/>
            <person name="Gomez-Gil B."/>
        </authorList>
    </citation>
    <scope>NUCLEOTIDE SEQUENCE [LARGE SCALE GENOMIC DNA]</scope>
    <source>
        <strain evidence="3">CAIM 1854 / LMG 25443</strain>
    </source>
</reference>